<dbReference type="STRING" id="65357.A0A024GQZ9"/>
<dbReference type="Pfam" id="PF10354">
    <property type="entry name" value="BMT5-like"/>
    <property type="match status" value="1"/>
</dbReference>
<keyword evidence="3" id="KW-1185">Reference proteome</keyword>
<protein>
    <recommendedName>
        <fullName evidence="1">25S rRNA (uridine-N(3))-methyltransferase BMT5-like domain-containing protein</fullName>
    </recommendedName>
</protein>
<comment type="caution">
    <text evidence="2">The sequence shown here is derived from an EMBL/GenBank/DDBJ whole genome shotgun (WGS) entry which is preliminary data.</text>
</comment>
<feature type="domain" description="25S rRNA (uridine-N(3))-methyltransferase BMT5-like" evidence="1">
    <location>
        <begin position="91"/>
        <end position="271"/>
    </location>
</feature>
<accession>A0A024GQZ9</accession>
<dbReference type="GO" id="GO:0070475">
    <property type="term" value="P:rRNA base methylation"/>
    <property type="evidence" value="ECO:0007669"/>
    <property type="project" value="InterPro"/>
</dbReference>
<dbReference type="GO" id="GO:0070042">
    <property type="term" value="F:rRNA (uridine-N3-)-methyltransferase activity"/>
    <property type="evidence" value="ECO:0007669"/>
    <property type="project" value="InterPro"/>
</dbReference>
<evidence type="ECO:0000313" key="2">
    <source>
        <dbReference type="EMBL" id="CCI49217.1"/>
    </source>
</evidence>
<organism evidence="2 3">
    <name type="scientific">Albugo candida</name>
    <dbReference type="NCBI Taxonomy" id="65357"/>
    <lineage>
        <taxon>Eukaryota</taxon>
        <taxon>Sar</taxon>
        <taxon>Stramenopiles</taxon>
        <taxon>Oomycota</taxon>
        <taxon>Peronosporomycetes</taxon>
        <taxon>Albuginales</taxon>
        <taxon>Albuginaceae</taxon>
        <taxon>Albugo</taxon>
    </lineage>
</organism>
<dbReference type="AlphaFoldDB" id="A0A024GQZ9"/>
<dbReference type="GO" id="GO:0005737">
    <property type="term" value="C:cytoplasm"/>
    <property type="evidence" value="ECO:0007669"/>
    <property type="project" value="TreeGrafter"/>
</dbReference>
<evidence type="ECO:0000313" key="3">
    <source>
        <dbReference type="Proteomes" id="UP000053237"/>
    </source>
</evidence>
<dbReference type="InParanoid" id="A0A024GQZ9"/>
<proteinExistence type="predicted"/>
<dbReference type="Proteomes" id="UP000053237">
    <property type="component" value="Unassembled WGS sequence"/>
</dbReference>
<dbReference type="InterPro" id="IPR019446">
    <property type="entry name" value="BMT5-like"/>
</dbReference>
<dbReference type="EMBL" id="CAIX01000282">
    <property type="protein sequence ID" value="CCI49217.1"/>
    <property type="molecule type" value="Genomic_DNA"/>
</dbReference>
<evidence type="ECO:0000259" key="1">
    <source>
        <dbReference type="Pfam" id="PF10354"/>
    </source>
</evidence>
<reference evidence="2 3" key="1">
    <citation type="submission" date="2012-05" db="EMBL/GenBank/DDBJ databases">
        <title>Recombination and specialization in a pathogen metapopulation.</title>
        <authorList>
            <person name="Gardiner A."/>
            <person name="Kemen E."/>
            <person name="Schultz-Larsen T."/>
            <person name="MacLean D."/>
            <person name="Van Oosterhout C."/>
            <person name="Jones J.D.G."/>
        </authorList>
    </citation>
    <scope>NUCLEOTIDE SEQUENCE [LARGE SCALE GENOMIC DNA]</scope>
    <source>
        <strain evidence="2 3">Ac Nc2</strain>
    </source>
</reference>
<dbReference type="PANTHER" id="PTHR11538">
    <property type="entry name" value="PHENYLALANYL-TRNA SYNTHETASE"/>
    <property type="match status" value="1"/>
</dbReference>
<dbReference type="OrthoDB" id="273345at2759"/>
<sequence length="296" mass="33303">MDPIALDENATQKRCIHKLFVHKETLNCALTRNCRPCSYKIVLYGRSDSLPNQRPEQCPRHVDFRRVKGCVDSVTESCIGLYDMKQTNSILTVGDGDFSFSFALYRALRLSKASTIVATSHESRNSILATYPAIDRAVLSQFEDAHPLSNCVAYDIDATSSTHLGSLCNSLKDRGFNGKFTHIIWNFPCVGAPEGKDGQNDAMEANKSLIRSFFQAATHVIASFGQIHLTHKTKPPFSQWNILKIAEEQGWSHHASIVFDRCLYPGYTNKKRPREAFFDGTQLLHPSHQRTAQPRI</sequence>
<name>A0A024GQZ9_9STRA</name>
<dbReference type="PANTHER" id="PTHR11538:SF104">
    <property type="entry name" value="25S RRNA (URIDINE-N(3))-METHYLTRANSFERASE BMT5-LIKE DOMAIN-CONTAINING PROTEIN"/>
    <property type="match status" value="1"/>
</dbReference>
<gene>
    <name evidence="2" type="ORF">BN9_104990</name>
</gene>